<feature type="region of interest" description="Disordered" evidence="1">
    <location>
        <begin position="475"/>
        <end position="520"/>
    </location>
</feature>
<protein>
    <recommendedName>
        <fullName evidence="2">SET domain-containing protein</fullName>
    </recommendedName>
</protein>
<feature type="region of interest" description="Disordered" evidence="1">
    <location>
        <begin position="325"/>
        <end position="345"/>
    </location>
</feature>
<evidence type="ECO:0000259" key="2">
    <source>
        <dbReference type="Pfam" id="PF00856"/>
    </source>
</evidence>
<dbReference type="AlphaFoldDB" id="A0AA36HQ18"/>
<feature type="domain" description="SET" evidence="2">
    <location>
        <begin position="356"/>
        <end position="405"/>
    </location>
</feature>
<dbReference type="Pfam" id="PF00856">
    <property type="entry name" value="SET"/>
    <property type="match status" value="1"/>
</dbReference>
<keyword evidence="4" id="KW-1185">Reference proteome</keyword>
<evidence type="ECO:0000256" key="1">
    <source>
        <dbReference type="SAM" id="MobiDB-lite"/>
    </source>
</evidence>
<name>A0AA36HQ18_9DINO</name>
<accession>A0AA36HQ18</accession>
<dbReference type="SUPFAM" id="SSF82199">
    <property type="entry name" value="SET domain"/>
    <property type="match status" value="1"/>
</dbReference>
<dbReference type="EMBL" id="CAUJNA010000180">
    <property type="protein sequence ID" value="CAJ1373220.1"/>
    <property type="molecule type" value="Genomic_DNA"/>
</dbReference>
<sequence>MHRLDRDSSELAQGVYTPFQQQLLRAEKLTDGRGRGLASGRSVQARSTICAAQPPLSLLQYSDSRSLCEVCCVCRRFCGSAGSALSKVLQAADMGSLQDYLPDPQLAAELDAPPWRVRDRVSCEHCDVVFCSEECAERGRTEGWHRVLCTDLSPQQRQVWKCFKQYSAKYHEQFTAAAQVIAEVISLVKYSDVELWEAMAYFSRFMKMSWLNMQNLPSLSMCQAGPVRGKLAAIAQGRKQQRQQVMLASLELLVAILWEERWSELLSLDYYSNLVGQFCLSNVWVQIEHPLNERFQEICENEEFSQKYGGLLRACQEALQKVKAASSDDDGADQPENPETTAVHKEAASEPFALPRFEGSALYPCVALSNHSCMPNFTMRYHDGCLADMVALRDIKEGEELNLAYVSPSTPLPERVASLWKSWGFVCTCRRCQDEVMMRAVQAREERADGYPPELGVQLSAAGIAAAMELVRGKHAEEEEDDDEETENGSSDEESSEEDAGVSNARNSPFSGPFGKTALPDSVKGIEAAMRDMMADMADEIDG</sequence>
<dbReference type="PANTHER" id="PTHR47436">
    <property type="entry name" value="HISTONE-LYSINE N-METHYLTRANSFERASE ATXR2"/>
    <property type="match status" value="1"/>
</dbReference>
<dbReference type="InterPro" id="IPR001214">
    <property type="entry name" value="SET_dom"/>
</dbReference>
<reference evidence="3" key="1">
    <citation type="submission" date="2023-08" db="EMBL/GenBank/DDBJ databases">
        <authorList>
            <person name="Chen Y."/>
            <person name="Shah S."/>
            <person name="Dougan E. K."/>
            <person name="Thang M."/>
            <person name="Chan C."/>
        </authorList>
    </citation>
    <scope>NUCLEOTIDE SEQUENCE</scope>
</reference>
<dbReference type="Gene3D" id="2.170.270.10">
    <property type="entry name" value="SET domain"/>
    <property type="match status" value="1"/>
</dbReference>
<organism evidence="3 4">
    <name type="scientific">Effrenium voratum</name>
    <dbReference type="NCBI Taxonomy" id="2562239"/>
    <lineage>
        <taxon>Eukaryota</taxon>
        <taxon>Sar</taxon>
        <taxon>Alveolata</taxon>
        <taxon>Dinophyceae</taxon>
        <taxon>Suessiales</taxon>
        <taxon>Symbiodiniaceae</taxon>
        <taxon>Effrenium</taxon>
    </lineage>
</organism>
<dbReference type="InterPro" id="IPR044237">
    <property type="entry name" value="ATXR2-like"/>
</dbReference>
<comment type="caution">
    <text evidence="3">The sequence shown here is derived from an EMBL/GenBank/DDBJ whole genome shotgun (WGS) entry which is preliminary data.</text>
</comment>
<proteinExistence type="predicted"/>
<evidence type="ECO:0000313" key="3">
    <source>
        <dbReference type="EMBL" id="CAJ1373220.1"/>
    </source>
</evidence>
<dbReference type="Proteomes" id="UP001178507">
    <property type="component" value="Unassembled WGS sequence"/>
</dbReference>
<gene>
    <name evidence="3" type="ORF">EVOR1521_LOCUS3104</name>
</gene>
<dbReference type="InterPro" id="IPR046341">
    <property type="entry name" value="SET_dom_sf"/>
</dbReference>
<dbReference type="GO" id="GO:0008168">
    <property type="term" value="F:methyltransferase activity"/>
    <property type="evidence" value="ECO:0007669"/>
    <property type="project" value="InterPro"/>
</dbReference>
<evidence type="ECO:0000313" key="4">
    <source>
        <dbReference type="Proteomes" id="UP001178507"/>
    </source>
</evidence>
<feature type="compositionally biased region" description="Acidic residues" evidence="1">
    <location>
        <begin position="478"/>
        <end position="500"/>
    </location>
</feature>
<dbReference type="PANTHER" id="PTHR47436:SF1">
    <property type="entry name" value="SET DOMAIN-CONTAINING PROTEIN"/>
    <property type="match status" value="1"/>
</dbReference>
<dbReference type="CDD" id="cd20071">
    <property type="entry name" value="SET_SMYD"/>
    <property type="match status" value="1"/>
</dbReference>